<evidence type="ECO:0000256" key="1">
    <source>
        <dbReference type="SAM" id="MobiDB-lite"/>
    </source>
</evidence>
<dbReference type="EMBL" id="SJPM01000002">
    <property type="protein sequence ID" value="TWU01950.1"/>
    <property type="molecule type" value="Genomic_DNA"/>
</dbReference>
<name>A0A5C6AQF8_9BACT</name>
<feature type="compositionally biased region" description="Low complexity" evidence="1">
    <location>
        <begin position="288"/>
        <end position="297"/>
    </location>
</feature>
<dbReference type="AlphaFoldDB" id="A0A5C6AQF8"/>
<feature type="compositionally biased region" description="Low complexity" evidence="1">
    <location>
        <begin position="453"/>
        <end position="464"/>
    </location>
</feature>
<feature type="domain" description="Protein-glutamine gamma-glutamyltransferase-like C-terminal" evidence="3">
    <location>
        <begin position="569"/>
        <end position="636"/>
    </location>
</feature>
<feature type="transmembrane region" description="Helical" evidence="2">
    <location>
        <begin position="12"/>
        <end position="40"/>
    </location>
</feature>
<feature type="compositionally biased region" description="Basic and acidic residues" evidence="1">
    <location>
        <begin position="416"/>
        <end position="442"/>
    </location>
</feature>
<sequence>MFNRRHQTVADYAAIGLAPVLIFAMLLSLAMFLMMVIYSGYYPARVAQTLFFYTMGVTAIARMTIEEGRNYSMGYTIALGAASFFVMSRFFGGPLSSAVVLFVIGYLADRIVHDCTIVDDGIDSSGQGLIDSGRLWFQKTAGRESEFVGQSGNQPGRTVLYLALGALPLFGIGQFFLASHSAAWTAARSLLAIYLFTSLSLLVVTAFLNLRRYLRQRNTEMPWQTTVAWVAGGMGMIGVILLLSLLAPMPGRTLASLKMPEFLKNAKPMTASRYGYGNEGAEDPGKGSSSSQAQSNAPPTPEQSTSQPNAPGPNPGGEGGEKGAPPGGEQGDRQDGPTGNDPGGKQGKSDAKGDQDAKTEPSKPSPEGEQPKPAKSDQPAKPDESKPDESKPAQSTPQEPAKPGEKPKQATPPNEQPDRSDQPDRTDQPDQSDQKDQSDRTDPTQAEQPATEPPSAETQSAEAPPAEPPPAKPPAPSTDWGGLLSGLVGLFKYLLIAVLFGIVGFYLYRNYQAILAWINEWLGGRDRPTETPATPPRRGGADVPPPRPFSSFENPIGRAEPQQVVVVTFQALEAWAREQGVRRSEDETPNEFAHRLVTQFPVLRQSALSVVDAYNRIVYGQDQAASTDVQAADQVWKFMRPSLDG</sequence>
<evidence type="ECO:0000256" key="2">
    <source>
        <dbReference type="SAM" id="Phobius"/>
    </source>
</evidence>
<dbReference type="Pfam" id="PF13559">
    <property type="entry name" value="DUF4129"/>
    <property type="match status" value="1"/>
</dbReference>
<feature type="compositionally biased region" description="Basic and acidic residues" evidence="1">
    <location>
        <begin position="369"/>
        <end position="391"/>
    </location>
</feature>
<feature type="transmembrane region" description="Helical" evidence="2">
    <location>
        <begin position="46"/>
        <end position="65"/>
    </location>
</feature>
<feature type="region of interest" description="Disordered" evidence="1">
    <location>
        <begin position="524"/>
        <end position="547"/>
    </location>
</feature>
<reference evidence="4 5" key="1">
    <citation type="submission" date="2019-02" db="EMBL/GenBank/DDBJ databases">
        <title>Deep-cultivation of Planctomycetes and their phenomic and genomic characterization uncovers novel biology.</title>
        <authorList>
            <person name="Wiegand S."/>
            <person name="Jogler M."/>
            <person name="Boedeker C."/>
            <person name="Pinto D."/>
            <person name="Vollmers J."/>
            <person name="Rivas-Marin E."/>
            <person name="Kohn T."/>
            <person name="Peeters S.H."/>
            <person name="Heuer A."/>
            <person name="Rast P."/>
            <person name="Oberbeckmann S."/>
            <person name="Bunk B."/>
            <person name="Jeske O."/>
            <person name="Meyerdierks A."/>
            <person name="Storesund J.E."/>
            <person name="Kallscheuer N."/>
            <person name="Luecker S."/>
            <person name="Lage O.M."/>
            <person name="Pohl T."/>
            <person name="Merkel B.J."/>
            <person name="Hornburger P."/>
            <person name="Mueller R.-W."/>
            <person name="Bruemmer F."/>
            <person name="Labrenz M."/>
            <person name="Spormann A.M."/>
            <person name="Op Den Camp H."/>
            <person name="Overmann J."/>
            <person name="Amann R."/>
            <person name="Jetten M.S.M."/>
            <person name="Mascher T."/>
            <person name="Medema M.H."/>
            <person name="Devos D.P."/>
            <person name="Kaster A.-K."/>
            <person name="Ovreas L."/>
            <person name="Rohde M."/>
            <person name="Galperin M.Y."/>
            <person name="Jogler C."/>
        </authorList>
    </citation>
    <scope>NUCLEOTIDE SEQUENCE [LARGE SCALE GENOMIC DNA]</scope>
    <source>
        <strain evidence="4 5">Pla100</strain>
    </source>
</reference>
<protein>
    <recommendedName>
        <fullName evidence="3">Protein-glutamine gamma-glutamyltransferase-like C-terminal domain-containing protein</fullName>
    </recommendedName>
</protein>
<gene>
    <name evidence="4" type="ORF">Pla100_16860</name>
</gene>
<feature type="transmembrane region" description="Helical" evidence="2">
    <location>
        <begin position="490"/>
        <end position="508"/>
    </location>
</feature>
<feature type="compositionally biased region" description="Pro residues" evidence="1">
    <location>
        <begin position="465"/>
        <end position="476"/>
    </location>
</feature>
<feature type="transmembrane region" description="Helical" evidence="2">
    <location>
        <begin position="228"/>
        <end position="249"/>
    </location>
</feature>
<dbReference type="Proteomes" id="UP000316213">
    <property type="component" value="Unassembled WGS sequence"/>
</dbReference>
<evidence type="ECO:0000259" key="3">
    <source>
        <dbReference type="Pfam" id="PF13559"/>
    </source>
</evidence>
<feature type="compositionally biased region" description="Basic and acidic residues" evidence="1">
    <location>
        <begin position="347"/>
        <end position="361"/>
    </location>
</feature>
<proteinExistence type="predicted"/>
<evidence type="ECO:0000313" key="5">
    <source>
        <dbReference type="Proteomes" id="UP000316213"/>
    </source>
</evidence>
<comment type="caution">
    <text evidence="4">The sequence shown here is derived from an EMBL/GenBank/DDBJ whole genome shotgun (WGS) entry which is preliminary data.</text>
</comment>
<feature type="transmembrane region" description="Helical" evidence="2">
    <location>
        <begin position="159"/>
        <end position="178"/>
    </location>
</feature>
<accession>A0A5C6AQF8</accession>
<organism evidence="4 5">
    <name type="scientific">Neorhodopirellula pilleata</name>
    <dbReference type="NCBI Taxonomy" id="2714738"/>
    <lineage>
        <taxon>Bacteria</taxon>
        <taxon>Pseudomonadati</taxon>
        <taxon>Planctomycetota</taxon>
        <taxon>Planctomycetia</taxon>
        <taxon>Pirellulales</taxon>
        <taxon>Pirellulaceae</taxon>
        <taxon>Neorhodopirellula</taxon>
    </lineage>
</organism>
<feature type="transmembrane region" description="Helical" evidence="2">
    <location>
        <begin position="190"/>
        <end position="208"/>
    </location>
</feature>
<keyword evidence="2" id="KW-1133">Transmembrane helix</keyword>
<keyword evidence="2" id="KW-0812">Transmembrane</keyword>
<dbReference type="RefSeq" id="WP_231602834.1">
    <property type="nucleotide sequence ID" value="NZ_SJPM01000002.1"/>
</dbReference>
<keyword evidence="5" id="KW-1185">Reference proteome</keyword>
<feature type="region of interest" description="Disordered" evidence="1">
    <location>
        <begin position="273"/>
        <end position="477"/>
    </location>
</feature>
<feature type="transmembrane region" description="Helical" evidence="2">
    <location>
        <begin position="77"/>
        <end position="104"/>
    </location>
</feature>
<evidence type="ECO:0000313" key="4">
    <source>
        <dbReference type="EMBL" id="TWU01950.1"/>
    </source>
</evidence>
<dbReference type="InterPro" id="IPR025403">
    <property type="entry name" value="TgpA-like_C"/>
</dbReference>
<keyword evidence="2" id="KW-0472">Membrane</keyword>